<protein>
    <submittedName>
        <fullName evidence="3">EamA family transporter</fullName>
    </submittedName>
</protein>
<dbReference type="InterPro" id="IPR037185">
    <property type="entry name" value="EmrE-like"/>
</dbReference>
<evidence type="ECO:0000259" key="2">
    <source>
        <dbReference type="Pfam" id="PF00892"/>
    </source>
</evidence>
<comment type="caution">
    <text evidence="3">The sequence shown here is derived from an EMBL/GenBank/DDBJ whole genome shotgun (WGS) entry which is preliminary data.</text>
</comment>
<evidence type="ECO:0000256" key="1">
    <source>
        <dbReference type="SAM" id="Phobius"/>
    </source>
</evidence>
<dbReference type="AlphaFoldDB" id="A0A4Q9VVT9"/>
<dbReference type="RefSeq" id="WP_131306698.1">
    <property type="nucleotide sequence ID" value="NZ_SJFN01000005.1"/>
</dbReference>
<sequence>MTSRSLATSIGLTAIVMWASLGTLVAVSGRIPAFEMNMLTFGISGVAATVWLAATGRLGVLRQPLRVWALGVGGLFGYHALFFTALRLAPPVEANLVNYLWPLLIVLLSGLLPGERLRPHHLIGAALGLFGAGLVVTRGRGIAIDPADLPGYAAALASALTWAGYSVLSRRMGAVPTATVAGFCLATAVLSGVCHLIFETTVWPRGGVAWGAVVGLGVFPVGLAFFVWDHGVKRGDIQVLGAASYVTPLLSTLLLILAGWGEMSVSIGFAAVAITAGALIASWDVIRPASRKSRSGDA</sequence>
<feature type="transmembrane region" description="Helical" evidence="1">
    <location>
        <begin position="180"/>
        <end position="198"/>
    </location>
</feature>
<evidence type="ECO:0000313" key="4">
    <source>
        <dbReference type="Proteomes" id="UP000292781"/>
    </source>
</evidence>
<feature type="transmembrane region" description="Helical" evidence="1">
    <location>
        <begin position="96"/>
        <end position="114"/>
    </location>
</feature>
<dbReference type="Proteomes" id="UP000292781">
    <property type="component" value="Unassembled WGS sequence"/>
</dbReference>
<dbReference type="OrthoDB" id="9795732at2"/>
<feature type="transmembrane region" description="Helical" evidence="1">
    <location>
        <begin position="149"/>
        <end position="168"/>
    </location>
</feature>
<name>A0A4Q9VVT9_9HYPH</name>
<feature type="domain" description="EamA" evidence="2">
    <location>
        <begin position="10"/>
        <end position="136"/>
    </location>
</feature>
<organism evidence="3 4">
    <name type="scientific">Siculibacillus lacustris</name>
    <dbReference type="NCBI Taxonomy" id="1549641"/>
    <lineage>
        <taxon>Bacteria</taxon>
        <taxon>Pseudomonadati</taxon>
        <taxon>Pseudomonadota</taxon>
        <taxon>Alphaproteobacteria</taxon>
        <taxon>Hyphomicrobiales</taxon>
        <taxon>Ancalomicrobiaceae</taxon>
        <taxon>Siculibacillus</taxon>
    </lineage>
</organism>
<accession>A0A4Q9VVT9</accession>
<reference evidence="3 4" key="1">
    <citation type="submission" date="2019-02" db="EMBL/GenBank/DDBJ databases">
        <title>Siculibacillus lacustris gen. nov., sp. nov., a new rosette-forming bacterium isolated from a freshwater crater lake (Lake St. Ana, Romania).</title>
        <authorList>
            <person name="Felfoldi T."/>
            <person name="Marton Z."/>
            <person name="Szabo A."/>
            <person name="Mentes A."/>
            <person name="Boka K."/>
            <person name="Marialigeti K."/>
            <person name="Mathe I."/>
            <person name="Koncz M."/>
            <person name="Schumann P."/>
            <person name="Toth E."/>
        </authorList>
    </citation>
    <scope>NUCLEOTIDE SEQUENCE [LARGE SCALE GENOMIC DNA]</scope>
    <source>
        <strain evidence="3 4">SA-279</strain>
    </source>
</reference>
<feature type="transmembrane region" description="Helical" evidence="1">
    <location>
        <begin position="121"/>
        <end position="137"/>
    </location>
</feature>
<dbReference type="PANTHER" id="PTHR22911:SF76">
    <property type="entry name" value="EAMA DOMAIN-CONTAINING PROTEIN"/>
    <property type="match status" value="1"/>
</dbReference>
<gene>
    <name evidence="3" type="ORF">EYW49_04630</name>
</gene>
<dbReference type="InterPro" id="IPR000620">
    <property type="entry name" value="EamA_dom"/>
</dbReference>
<feature type="transmembrane region" description="Helical" evidence="1">
    <location>
        <begin position="240"/>
        <end position="261"/>
    </location>
</feature>
<dbReference type="PANTHER" id="PTHR22911">
    <property type="entry name" value="ACYL-MALONYL CONDENSING ENZYME-RELATED"/>
    <property type="match status" value="1"/>
</dbReference>
<dbReference type="EMBL" id="SJFN01000005">
    <property type="protein sequence ID" value="TBW39960.1"/>
    <property type="molecule type" value="Genomic_DNA"/>
</dbReference>
<feature type="domain" description="EamA" evidence="2">
    <location>
        <begin position="150"/>
        <end position="282"/>
    </location>
</feature>
<proteinExistence type="predicted"/>
<dbReference type="SUPFAM" id="SSF103481">
    <property type="entry name" value="Multidrug resistance efflux transporter EmrE"/>
    <property type="match status" value="1"/>
</dbReference>
<evidence type="ECO:0000313" key="3">
    <source>
        <dbReference type="EMBL" id="TBW39960.1"/>
    </source>
</evidence>
<keyword evidence="1" id="KW-1133">Transmembrane helix</keyword>
<feature type="transmembrane region" description="Helical" evidence="1">
    <location>
        <begin position="67"/>
        <end position="90"/>
    </location>
</feature>
<feature type="transmembrane region" description="Helical" evidence="1">
    <location>
        <begin position="38"/>
        <end position="60"/>
    </location>
</feature>
<dbReference type="Pfam" id="PF00892">
    <property type="entry name" value="EamA"/>
    <property type="match status" value="2"/>
</dbReference>
<feature type="transmembrane region" description="Helical" evidence="1">
    <location>
        <begin position="267"/>
        <end position="286"/>
    </location>
</feature>
<dbReference type="GO" id="GO:0016020">
    <property type="term" value="C:membrane"/>
    <property type="evidence" value="ECO:0007669"/>
    <property type="project" value="InterPro"/>
</dbReference>
<feature type="transmembrane region" description="Helical" evidence="1">
    <location>
        <begin position="210"/>
        <end position="228"/>
    </location>
</feature>
<keyword evidence="1" id="KW-0472">Membrane</keyword>
<keyword evidence="1" id="KW-0812">Transmembrane</keyword>
<keyword evidence="4" id="KW-1185">Reference proteome</keyword>